<dbReference type="PANTHER" id="PTHR30244:SF34">
    <property type="entry name" value="DTDP-4-AMINO-4,6-DIDEOXYGALACTOSE TRANSAMINASE"/>
    <property type="match status" value="1"/>
</dbReference>
<dbReference type="SUPFAM" id="SSF53383">
    <property type="entry name" value="PLP-dependent transferases"/>
    <property type="match status" value="1"/>
</dbReference>
<dbReference type="InterPro" id="IPR015424">
    <property type="entry name" value="PyrdxlP-dep_Trfase"/>
</dbReference>
<organism evidence="2 3">
    <name type="scientific">Nitrosotalea devaniterrae</name>
    <dbReference type="NCBI Taxonomy" id="1078905"/>
    <lineage>
        <taxon>Archaea</taxon>
        <taxon>Nitrososphaerota</taxon>
        <taxon>Nitrososphaeria</taxon>
        <taxon>Nitrosotaleales</taxon>
        <taxon>Nitrosotaleaceae</taxon>
        <taxon>Nitrosotalea</taxon>
    </lineage>
</organism>
<evidence type="ECO:0000256" key="1">
    <source>
        <dbReference type="RuleBase" id="RU004508"/>
    </source>
</evidence>
<evidence type="ECO:0000313" key="2">
    <source>
        <dbReference type="EMBL" id="CUR50902.1"/>
    </source>
</evidence>
<dbReference type="PANTHER" id="PTHR30244">
    <property type="entry name" value="TRANSAMINASE"/>
    <property type="match status" value="1"/>
</dbReference>
<comment type="similarity">
    <text evidence="1">Belongs to the DegT/DnrJ/EryC1 family.</text>
</comment>
<dbReference type="AlphaFoldDB" id="A0A128A0N6"/>
<reference evidence="3" key="1">
    <citation type="submission" date="2015-10" db="EMBL/GenBank/DDBJ databases">
        <authorList>
            <person name="Lehtovirta-Morley L.E."/>
            <person name="Vieille C."/>
        </authorList>
    </citation>
    <scope>NUCLEOTIDE SEQUENCE [LARGE SCALE GENOMIC DNA]</scope>
</reference>
<keyword evidence="1" id="KW-0663">Pyridoxal phosphate</keyword>
<proteinExistence type="inferred from homology"/>
<dbReference type="InterPro" id="IPR015422">
    <property type="entry name" value="PyrdxlP-dep_Trfase_small"/>
</dbReference>
<dbReference type="Pfam" id="PF01041">
    <property type="entry name" value="DegT_DnrJ_EryC1"/>
    <property type="match status" value="1"/>
</dbReference>
<evidence type="ECO:0000313" key="3">
    <source>
        <dbReference type="Proteomes" id="UP000196239"/>
    </source>
</evidence>
<name>A0A128A0N6_9ARCH</name>
<protein>
    <submittedName>
        <fullName evidence="2">Pyridoxal phosphate-dependent aminotransferase</fullName>
    </submittedName>
</protein>
<dbReference type="EMBL" id="LN890280">
    <property type="protein sequence ID" value="CUR50902.1"/>
    <property type="molecule type" value="Genomic_DNA"/>
</dbReference>
<dbReference type="Gene3D" id="3.90.1150.10">
    <property type="entry name" value="Aspartate Aminotransferase, domain 1"/>
    <property type="match status" value="1"/>
</dbReference>
<dbReference type="PIRSF" id="PIRSF000390">
    <property type="entry name" value="PLP_StrS"/>
    <property type="match status" value="1"/>
</dbReference>
<accession>A0A128A0N6</accession>
<dbReference type="Proteomes" id="UP000196239">
    <property type="component" value="Chromosome 1"/>
</dbReference>
<sequence length="360" mass="41004">MISFSKPDINKEEKKAILDVLKSDWPSQGKTTEKFESLLSNYLSSNVVVVNNGSSALMAALLAHGLKPGDRIVVPSFTFVATSSIPKILGAKVHVADVDKTTFNISLESVEKLVKKNNIKMVIIVDVGGLSVDIEAFRELSNRYKFVLIEDAAQAFGSTYKNKKSGSFDHTTIFSFQTIKLITTIEGGCISTKDKKIINRIRQIKDYGRNKYERYVHDIVGTNFRTTDLQSAIGIQQLKKVEQYISRRNMIADIYRKKIKNVQFQVIPEYSTRHTCTLFFAMTKSKSERDRFVKHLISKKIDARKPWRPIHMQPCNPEMHNSSCKNAEDVFERSFLLPIYNSMNISESKFVIDSINEIQK</sequence>
<keyword evidence="2" id="KW-0032">Aminotransferase</keyword>
<gene>
    <name evidence="2" type="primary">spsC2</name>
    <name evidence="2" type="ORF">NDEV_0137</name>
</gene>
<dbReference type="InterPro" id="IPR015421">
    <property type="entry name" value="PyrdxlP-dep_Trfase_major"/>
</dbReference>
<keyword evidence="3" id="KW-1185">Reference proteome</keyword>
<dbReference type="InterPro" id="IPR000653">
    <property type="entry name" value="DegT/StrS_aminotransferase"/>
</dbReference>
<dbReference type="GO" id="GO:0000271">
    <property type="term" value="P:polysaccharide biosynthetic process"/>
    <property type="evidence" value="ECO:0007669"/>
    <property type="project" value="TreeGrafter"/>
</dbReference>
<dbReference type="GO" id="GO:0030170">
    <property type="term" value="F:pyridoxal phosphate binding"/>
    <property type="evidence" value="ECO:0007669"/>
    <property type="project" value="TreeGrafter"/>
</dbReference>
<dbReference type="KEGG" id="ndv:NDEV_0137"/>
<dbReference type="Gene3D" id="3.40.640.10">
    <property type="entry name" value="Type I PLP-dependent aspartate aminotransferase-like (Major domain)"/>
    <property type="match status" value="1"/>
</dbReference>
<dbReference type="CDD" id="cd00616">
    <property type="entry name" value="AHBA_syn"/>
    <property type="match status" value="1"/>
</dbReference>
<dbReference type="GO" id="GO:0008483">
    <property type="term" value="F:transaminase activity"/>
    <property type="evidence" value="ECO:0007669"/>
    <property type="project" value="UniProtKB-KW"/>
</dbReference>
<keyword evidence="2" id="KW-0808">Transferase</keyword>